<evidence type="ECO:0000313" key="1">
    <source>
        <dbReference type="EMBL" id="MBK3519690.1"/>
    </source>
</evidence>
<dbReference type="SUPFAM" id="SSF53790">
    <property type="entry name" value="Tetrapyrrole methylase"/>
    <property type="match status" value="1"/>
</dbReference>
<keyword evidence="1" id="KW-0808">Transferase</keyword>
<comment type="caution">
    <text evidence="1">The sequence shown here is derived from an EMBL/GenBank/DDBJ whole genome shotgun (WGS) entry which is preliminary data.</text>
</comment>
<dbReference type="InterPro" id="IPR014777">
    <property type="entry name" value="4pyrrole_Mease_sub1"/>
</dbReference>
<organism evidence="1 2">
    <name type="scientific">Carboxylicivirga marina</name>
    <dbReference type="NCBI Taxonomy" id="2800988"/>
    <lineage>
        <taxon>Bacteria</taxon>
        <taxon>Pseudomonadati</taxon>
        <taxon>Bacteroidota</taxon>
        <taxon>Bacteroidia</taxon>
        <taxon>Marinilabiliales</taxon>
        <taxon>Marinilabiliaceae</taxon>
        <taxon>Carboxylicivirga</taxon>
    </lineage>
</organism>
<accession>A0ABS1HQB4</accession>
<gene>
    <name evidence="1" type="ORF">JIV24_20285</name>
</gene>
<dbReference type="InterPro" id="IPR035996">
    <property type="entry name" value="4pyrrol_Methylase_sf"/>
</dbReference>
<name>A0ABS1HQB4_9BACT</name>
<keyword evidence="1" id="KW-0489">Methyltransferase</keyword>
<dbReference type="CDD" id="cd11649">
    <property type="entry name" value="RsmI_like"/>
    <property type="match status" value="1"/>
</dbReference>
<protein>
    <submittedName>
        <fullName evidence="1">SAM-dependent methyltransferase</fullName>
    </submittedName>
</protein>
<dbReference type="GO" id="GO:0008168">
    <property type="term" value="F:methyltransferase activity"/>
    <property type="evidence" value="ECO:0007669"/>
    <property type="project" value="UniProtKB-KW"/>
</dbReference>
<keyword evidence="2" id="KW-1185">Reference proteome</keyword>
<dbReference type="Gene3D" id="3.30.950.10">
    <property type="entry name" value="Methyltransferase, Cobalt-precorrin-4 Transmethylase, Domain 2"/>
    <property type="match status" value="1"/>
</dbReference>
<dbReference type="PANTHER" id="PTHR46111">
    <property type="entry name" value="RIBOSOMAL RNA SMALL SUBUNIT METHYLTRANSFERASE I"/>
    <property type="match status" value="1"/>
</dbReference>
<dbReference type="PIRSF" id="PIRSF005917">
    <property type="entry name" value="MTase_YraL"/>
    <property type="match status" value="1"/>
</dbReference>
<evidence type="ECO:0000313" key="2">
    <source>
        <dbReference type="Proteomes" id="UP000605676"/>
    </source>
</evidence>
<reference evidence="1 2" key="1">
    <citation type="submission" date="2021-01" db="EMBL/GenBank/DDBJ databases">
        <title>Carboxyliciviraga sp.nov., isolated from coastal sediments.</title>
        <authorList>
            <person name="Lu D."/>
            <person name="Zhang T."/>
        </authorList>
    </citation>
    <scope>NUCLEOTIDE SEQUENCE [LARGE SCALE GENOMIC DNA]</scope>
    <source>
        <strain evidence="1 2">N1Y132</strain>
    </source>
</reference>
<dbReference type="Proteomes" id="UP000605676">
    <property type="component" value="Unassembled WGS sequence"/>
</dbReference>
<sequence length="234" mass="26132">MKGQLYLIPNTLGESPIERNLPQDTIDIIRSIKHFVVENVRSARRFLKKVDKNIDIDDLTFFVLDKHTNPNDIPGFLKPAYNGNKLGLLSEAGCPGVADPGADVVKLAHENKVQVIPLVGPSSILLSVMASGLNGQSFAFNGYIPLKKGEVGKHIKHLEERSIREKQTQLFIEAPYRNIKVLQEILAACRPQTRLCIACDITLETEFIQTKTIAQWKSKLPEINKRPAIFLILG</sequence>
<dbReference type="Gene3D" id="3.40.1010.10">
    <property type="entry name" value="Cobalt-precorrin-4 Transmethylase, Domain 1"/>
    <property type="match status" value="1"/>
</dbReference>
<dbReference type="EMBL" id="JAENRR010000085">
    <property type="protein sequence ID" value="MBK3519690.1"/>
    <property type="molecule type" value="Genomic_DNA"/>
</dbReference>
<dbReference type="InterPro" id="IPR008189">
    <property type="entry name" value="rRNA_ssu_MeTfrase_I"/>
</dbReference>
<dbReference type="RefSeq" id="WP_200466908.1">
    <property type="nucleotide sequence ID" value="NZ_JAENRR010000085.1"/>
</dbReference>
<dbReference type="InterPro" id="IPR014776">
    <property type="entry name" value="4pyrrole_Mease_sub2"/>
</dbReference>
<proteinExistence type="predicted"/>
<dbReference type="GO" id="GO:0032259">
    <property type="term" value="P:methylation"/>
    <property type="evidence" value="ECO:0007669"/>
    <property type="project" value="UniProtKB-KW"/>
</dbReference>
<dbReference type="PANTHER" id="PTHR46111:SF2">
    <property type="entry name" value="SAM-DEPENDENT METHYLTRANSFERASE"/>
    <property type="match status" value="1"/>
</dbReference>